<evidence type="ECO:0000256" key="17">
    <source>
        <dbReference type="ARBA" id="ARBA00041226"/>
    </source>
</evidence>
<organism evidence="26 27">
    <name type="scientific">Myodes glareolus</name>
    <name type="common">Bank vole</name>
    <name type="synonym">Clethrionomys glareolus</name>
    <dbReference type="NCBI Taxonomy" id="447135"/>
    <lineage>
        <taxon>Eukaryota</taxon>
        <taxon>Metazoa</taxon>
        <taxon>Chordata</taxon>
        <taxon>Craniata</taxon>
        <taxon>Vertebrata</taxon>
        <taxon>Euteleostomi</taxon>
        <taxon>Mammalia</taxon>
        <taxon>Eutheria</taxon>
        <taxon>Euarchontoglires</taxon>
        <taxon>Glires</taxon>
        <taxon>Rodentia</taxon>
        <taxon>Myomorpha</taxon>
        <taxon>Muroidea</taxon>
        <taxon>Cricetidae</taxon>
        <taxon>Arvicolinae</taxon>
        <taxon>Myodes</taxon>
    </lineage>
</organism>
<feature type="domain" description="Fringe-like glycosyltransferase" evidence="25">
    <location>
        <begin position="91"/>
        <end position="252"/>
    </location>
</feature>
<evidence type="ECO:0000256" key="10">
    <source>
        <dbReference type="ARBA" id="ARBA00022741"/>
    </source>
</evidence>
<evidence type="ECO:0000256" key="8">
    <source>
        <dbReference type="ARBA" id="ARBA00022692"/>
    </source>
</evidence>
<evidence type="ECO:0000256" key="24">
    <source>
        <dbReference type="ARBA" id="ARBA00064802"/>
    </source>
</evidence>
<evidence type="ECO:0000256" key="1">
    <source>
        <dbReference type="ARBA" id="ARBA00001936"/>
    </source>
</evidence>
<dbReference type="Gene3D" id="3.90.550.50">
    <property type="match status" value="1"/>
</dbReference>
<dbReference type="AlphaFoldDB" id="A0AAW0I0B1"/>
<dbReference type="GO" id="GO:0016020">
    <property type="term" value="C:membrane"/>
    <property type="evidence" value="ECO:0007669"/>
    <property type="project" value="UniProtKB-SubCell"/>
</dbReference>
<protein>
    <recommendedName>
        <fullName evidence="16">Glycoprotein-N-acetylgalactosamine 3-beta-galactosyltransferase 1</fullName>
        <ecNumber evidence="5">2.4.1.122</ecNumber>
    </recommendedName>
    <alternativeName>
        <fullName evidence="18">Core 1 O-glycan T-synthase</fullName>
    </alternativeName>
    <alternativeName>
        <fullName evidence="19">Core 1 UDP-galactose:N-acetylgalactosamine-alpha-R beta 1,3-galactosyltransferase 1</fullName>
    </alternativeName>
    <alternativeName>
        <fullName evidence="17">Core 1 beta1,3-galactosyltransferase 1</fullName>
    </alternativeName>
</protein>
<comment type="similarity">
    <text evidence="4">Belongs to the glycosyltransferase 31 family. Beta3-Gal-T subfamily.</text>
</comment>
<accession>A0AAW0I0B1</accession>
<dbReference type="GO" id="GO:0046872">
    <property type="term" value="F:metal ion binding"/>
    <property type="evidence" value="ECO:0007669"/>
    <property type="project" value="UniProtKB-KW"/>
</dbReference>
<keyword evidence="9" id="KW-0479">Metal-binding</keyword>
<evidence type="ECO:0000256" key="20">
    <source>
        <dbReference type="ARBA" id="ARBA00048842"/>
    </source>
</evidence>
<name>A0AAW0I0B1_MYOGA</name>
<evidence type="ECO:0000256" key="21">
    <source>
        <dbReference type="ARBA" id="ARBA00051634"/>
    </source>
</evidence>
<dbReference type="InterPro" id="IPR026050">
    <property type="entry name" value="C1GALT1/C1GALT1_chp1"/>
</dbReference>
<evidence type="ECO:0000256" key="7">
    <source>
        <dbReference type="ARBA" id="ARBA00022679"/>
    </source>
</evidence>
<proteinExistence type="inferred from homology"/>
<keyword evidence="14" id="KW-1015">Disulfide bond</keyword>
<dbReference type="GO" id="GO:0016263">
    <property type="term" value="F:glycoprotein-N-acetylgalactosamine 3-beta-galactosyltransferase activity"/>
    <property type="evidence" value="ECO:0007669"/>
    <property type="project" value="UniProtKB-EC"/>
</dbReference>
<comment type="pathway">
    <text evidence="3">Protein modification; protein glycosylation.</text>
</comment>
<dbReference type="Pfam" id="PF02434">
    <property type="entry name" value="Fringe"/>
    <property type="match status" value="1"/>
</dbReference>
<dbReference type="PANTHER" id="PTHR23033">
    <property type="entry name" value="BETA1,3-GALACTOSYLTRANSFERASE"/>
    <property type="match status" value="1"/>
</dbReference>
<dbReference type="PANTHER" id="PTHR23033:SF13">
    <property type="entry name" value="GLYCOPROTEIN-N-ACETYLGALACTOSAMINE 3-BETA-GALACTOSYLTRANSFERASE 1"/>
    <property type="match status" value="1"/>
</dbReference>
<evidence type="ECO:0000259" key="25">
    <source>
        <dbReference type="Pfam" id="PF02434"/>
    </source>
</evidence>
<comment type="catalytic activity">
    <reaction evidence="22">
        <text>a 3-O-[N-acetyl-alpha-D-galactosaminyl]-L-threonyl-[protein] + UDP-alpha-D-galactose = a 3-O-[beta-D-galactosyl-(1-&gt;3)-N-acetyl-alpha-D-galactosaminyl]-L-threonyl-[protein] + UDP + H(+)</text>
        <dbReference type="Rhea" id="RHEA:56196"/>
        <dbReference type="Rhea" id="RHEA-COMP:11689"/>
        <dbReference type="Rhea" id="RHEA-COMP:13923"/>
        <dbReference type="ChEBI" id="CHEBI:15378"/>
        <dbReference type="ChEBI" id="CHEBI:58223"/>
        <dbReference type="ChEBI" id="CHEBI:66914"/>
        <dbReference type="ChEBI" id="CHEBI:87075"/>
        <dbReference type="ChEBI" id="CHEBI:137950"/>
    </reaction>
    <physiologicalReaction direction="left-to-right" evidence="22">
        <dbReference type="Rhea" id="RHEA:56197"/>
    </physiologicalReaction>
</comment>
<evidence type="ECO:0000256" key="4">
    <source>
        <dbReference type="ARBA" id="ARBA00006462"/>
    </source>
</evidence>
<keyword evidence="12" id="KW-1133">Transmembrane helix</keyword>
<evidence type="ECO:0000256" key="11">
    <source>
        <dbReference type="ARBA" id="ARBA00022968"/>
    </source>
</evidence>
<keyword evidence="7" id="KW-0808">Transferase</keyword>
<comment type="subcellular location">
    <subcellularLocation>
        <location evidence="2">Membrane</location>
        <topology evidence="2">Single-pass type II membrane protein</topology>
    </subcellularLocation>
</comment>
<comment type="cofactor">
    <cofactor evidence="1">
        <name>Mn(2+)</name>
        <dbReference type="ChEBI" id="CHEBI:29035"/>
    </cofactor>
</comment>
<evidence type="ECO:0000256" key="2">
    <source>
        <dbReference type="ARBA" id="ARBA00004606"/>
    </source>
</evidence>
<dbReference type="EC" id="2.4.1.122" evidence="5"/>
<comment type="catalytic activity">
    <reaction evidence="20">
        <text>an N-acetyl-alpha-D-galactosaminyl derivative + UDP-alpha-D-galactose = a beta-D-galactosyl-(1-&gt;3)-N-acetyl-alpha-D-galactosaminyl derivative + UDP + H(+)</text>
        <dbReference type="Rhea" id="RHEA:15621"/>
        <dbReference type="ChEBI" id="CHEBI:15378"/>
        <dbReference type="ChEBI" id="CHEBI:28257"/>
        <dbReference type="ChEBI" id="CHEBI:58223"/>
        <dbReference type="ChEBI" id="CHEBI:66914"/>
        <dbReference type="ChEBI" id="CHEBI:133470"/>
        <dbReference type="EC" id="2.4.1.122"/>
    </reaction>
</comment>
<keyword evidence="15" id="KW-0464">Manganese</keyword>
<evidence type="ECO:0000256" key="23">
    <source>
        <dbReference type="ARBA" id="ARBA00053789"/>
    </source>
</evidence>
<dbReference type="FunFam" id="3.90.550.50:FF:000007">
    <property type="entry name" value="Glycoprotein-N-acetylgalactosamine 3-beta-galactosyltransferase 1"/>
    <property type="match status" value="1"/>
</dbReference>
<keyword evidence="11" id="KW-0735">Signal-anchor</keyword>
<dbReference type="InterPro" id="IPR003378">
    <property type="entry name" value="Fringe-like_glycosylTrfase"/>
</dbReference>
<dbReference type="GO" id="GO:0001525">
    <property type="term" value="P:angiogenesis"/>
    <property type="evidence" value="ECO:0007669"/>
    <property type="project" value="UniProtKB-ARBA"/>
</dbReference>
<dbReference type="EMBL" id="JBBHLL010000263">
    <property type="protein sequence ID" value="KAK7807729.1"/>
    <property type="molecule type" value="Genomic_DNA"/>
</dbReference>
<gene>
    <name evidence="26" type="ORF">U0070_009310</name>
</gene>
<dbReference type="Proteomes" id="UP001488838">
    <property type="component" value="Unassembled WGS sequence"/>
</dbReference>
<evidence type="ECO:0000256" key="9">
    <source>
        <dbReference type="ARBA" id="ARBA00022723"/>
    </source>
</evidence>
<keyword evidence="8" id="KW-0812">Transmembrane</keyword>
<evidence type="ECO:0000313" key="27">
    <source>
        <dbReference type="Proteomes" id="UP001488838"/>
    </source>
</evidence>
<evidence type="ECO:0000256" key="14">
    <source>
        <dbReference type="ARBA" id="ARBA00023157"/>
    </source>
</evidence>
<comment type="caution">
    <text evidence="26">The sequence shown here is derived from an EMBL/GenBank/DDBJ whole genome shotgun (WGS) entry which is preliminary data.</text>
</comment>
<evidence type="ECO:0000256" key="3">
    <source>
        <dbReference type="ARBA" id="ARBA00004922"/>
    </source>
</evidence>
<evidence type="ECO:0000256" key="19">
    <source>
        <dbReference type="ARBA" id="ARBA00043065"/>
    </source>
</evidence>
<comment type="catalytic activity">
    <reaction evidence="21">
        <text>a 3-O-[N-acetyl-alpha-D-galactosaminyl]-L-seryl-[protein] + UDP-alpha-D-galactose = a 3-O-[beta-D-galactosyl-(1-&gt;3)-N-acetyl-alpha-D-galactosaminyl]-L-seryl-[protein] + UDP + H(+)</text>
        <dbReference type="Rhea" id="RHEA:56200"/>
        <dbReference type="Rhea" id="RHEA-COMP:12788"/>
        <dbReference type="Rhea" id="RHEA-COMP:13922"/>
        <dbReference type="ChEBI" id="CHEBI:15378"/>
        <dbReference type="ChEBI" id="CHEBI:53604"/>
        <dbReference type="ChEBI" id="CHEBI:58223"/>
        <dbReference type="ChEBI" id="CHEBI:66914"/>
        <dbReference type="ChEBI" id="CHEBI:137949"/>
    </reaction>
    <physiologicalReaction direction="left-to-right" evidence="21">
        <dbReference type="Rhea" id="RHEA:56201"/>
    </physiologicalReaction>
</comment>
<comment type="function">
    <text evidence="23">Glycosyltransferase that generates the core 1 O-glycan Gal-beta1-3GalNAc-alpha1-Ser/Thr (T antigen), which is a precursor for many extended O-glycans in glycoproteins. Plays a central role in many processes, such as angiogenesis, thrombopoiesis and kidney homeostasis development.</text>
</comment>
<evidence type="ECO:0000256" key="15">
    <source>
        <dbReference type="ARBA" id="ARBA00023211"/>
    </source>
</evidence>
<keyword evidence="27" id="KW-1185">Reference proteome</keyword>
<reference evidence="26 27" key="1">
    <citation type="journal article" date="2023" name="bioRxiv">
        <title>Conserved and derived expression patterns and positive selection on dental genes reveal complex evolutionary context of ever-growing rodent molars.</title>
        <authorList>
            <person name="Calamari Z.T."/>
            <person name="Song A."/>
            <person name="Cohen E."/>
            <person name="Akter M."/>
            <person name="Roy R.D."/>
            <person name="Hallikas O."/>
            <person name="Christensen M.M."/>
            <person name="Li P."/>
            <person name="Marangoni P."/>
            <person name="Jernvall J."/>
            <person name="Klein O.D."/>
        </authorList>
    </citation>
    <scope>NUCLEOTIDE SEQUENCE [LARGE SCALE GENOMIC DNA]</scope>
    <source>
        <strain evidence="26">V071</strain>
    </source>
</reference>
<evidence type="ECO:0000256" key="13">
    <source>
        <dbReference type="ARBA" id="ARBA00023136"/>
    </source>
</evidence>
<evidence type="ECO:0000256" key="12">
    <source>
        <dbReference type="ARBA" id="ARBA00022989"/>
    </source>
</evidence>
<evidence type="ECO:0000256" key="6">
    <source>
        <dbReference type="ARBA" id="ARBA00022676"/>
    </source>
</evidence>
<evidence type="ECO:0000313" key="26">
    <source>
        <dbReference type="EMBL" id="KAK7807729.1"/>
    </source>
</evidence>
<keyword evidence="10" id="KW-0547">Nucleotide-binding</keyword>
<sequence>MSSNFWMRRLAFLCGSVVGYHFCAQLFTVLLEEQSGIDPMANNYSIENHLDGTRENGRKGLVISKMLTGNKYENTEVAAKLYQKVKILCWIMTGPQNLQVRAKHIRATWAQRCNKALFMSSEDNADFPAVGLETEEGRNYLSQKTLKAFLYVHNHHLEDADWFMKADDDTYVIVDNLRWLLANQDPEQPVYFGRRFKPYVDEGYMSGGAGYVLSKEALRRVVRVIKRNGCEPFAAFEDIILGQCLQTVNVKPGDSRDPTGKETFHPFLPENHLIPGLHSKSFWYYKYNYYPPIYGPNCCSDFAVSFHYANAIAIYELEYLVYHLRPYGYAHRYQPTFPENLLEKRNKTKQGKAKM</sequence>
<keyword evidence="6" id="KW-0328">Glycosyltransferase</keyword>
<comment type="subunit">
    <text evidence="24">Homodimer; disulfide-linked. Interacts with the C1GALT1C1 chaperone; required for galactosyltransferase activity.</text>
</comment>
<evidence type="ECO:0000256" key="16">
    <source>
        <dbReference type="ARBA" id="ARBA00040898"/>
    </source>
</evidence>
<dbReference type="GO" id="GO:0000166">
    <property type="term" value="F:nucleotide binding"/>
    <property type="evidence" value="ECO:0007669"/>
    <property type="project" value="UniProtKB-KW"/>
</dbReference>
<evidence type="ECO:0000256" key="5">
    <source>
        <dbReference type="ARBA" id="ARBA00012557"/>
    </source>
</evidence>
<keyword evidence="13" id="KW-0472">Membrane</keyword>
<evidence type="ECO:0000256" key="22">
    <source>
        <dbReference type="ARBA" id="ARBA00051758"/>
    </source>
</evidence>
<evidence type="ECO:0000256" key="18">
    <source>
        <dbReference type="ARBA" id="ARBA00042009"/>
    </source>
</evidence>